<evidence type="ECO:0000256" key="2">
    <source>
        <dbReference type="ARBA" id="ARBA00023239"/>
    </source>
</evidence>
<reference evidence="4 5" key="1">
    <citation type="submission" date="2018-03" db="EMBL/GenBank/DDBJ databases">
        <title>Phenotypic and genomic properties of Cyclonatronum proteinivorum gen. nov., sp. nov., a haloalkaliphilic bacteroidete from soda lakes possessing Na+-translocating rhodopsin.</title>
        <authorList>
            <person name="Toshchakov S.V."/>
            <person name="Korzhenkov A."/>
            <person name="Samarov N.I."/>
            <person name="Kublanov I.V."/>
            <person name="Muntyan M.S."/>
            <person name="Sorokin D.Y."/>
        </authorList>
    </citation>
    <scope>NUCLEOTIDE SEQUENCE [LARGE SCALE GENOMIC DNA]</scope>
    <source>
        <strain evidence="4 5">Omega</strain>
    </source>
</reference>
<gene>
    <name evidence="4" type="ORF">CYPRO_2935</name>
</gene>
<dbReference type="EMBL" id="CP027806">
    <property type="protein sequence ID" value="AXJ02172.1"/>
    <property type="molecule type" value="Genomic_DNA"/>
</dbReference>
<dbReference type="PANTHER" id="PTHR21000:SF5">
    <property type="entry name" value="DIHYDROXY-ACID DEHYDRATASE, MITOCHONDRIAL"/>
    <property type="match status" value="1"/>
</dbReference>
<dbReference type="KEGG" id="cprv:CYPRO_2935"/>
<dbReference type="InterPro" id="IPR000581">
    <property type="entry name" value="ILV_EDD_N"/>
</dbReference>
<keyword evidence="2" id="KW-0456">Lyase</keyword>
<accession>A0A345UNX0</accession>
<dbReference type="PROSITE" id="PS00886">
    <property type="entry name" value="ILVD_EDD_1"/>
    <property type="match status" value="1"/>
</dbReference>
<evidence type="ECO:0000313" key="5">
    <source>
        <dbReference type="Proteomes" id="UP000254808"/>
    </source>
</evidence>
<protein>
    <submittedName>
        <fullName evidence="4">Dihydroxy-acid dehydratase</fullName>
    </submittedName>
</protein>
<keyword evidence="5" id="KW-1185">Reference proteome</keyword>
<dbReference type="Pfam" id="PF00920">
    <property type="entry name" value="ILVD_EDD_N"/>
    <property type="match status" value="1"/>
</dbReference>
<evidence type="ECO:0000313" key="4">
    <source>
        <dbReference type="EMBL" id="AXJ02172.1"/>
    </source>
</evidence>
<feature type="domain" description="Dihydroxy-acid/6-phosphogluconate dehydratase N-terminal" evidence="3">
    <location>
        <begin position="33"/>
        <end position="138"/>
    </location>
</feature>
<dbReference type="InterPro" id="IPR037237">
    <property type="entry name" value="IlvD/EDD_N"/>
</dbReference>
<dbReference type="InterPro" id="IPR050165">
    <property type="entry name" value="DHAD_IlvD/Edd"/>
</dbReference>
<evidence type="ECO:0000259" key="3">
    <source>
        <dbReference type="Pfam" id="PF00920"/>
    </source>
</evidence>
<comment type="similarity">
    <text evidence="1">Belongs to the IlvD/Edd family.</text>
</comment>
<dbReference type="PANTHER" id="PTHR21000">
    <property type="entry name" value="DIHYDROXY-ACID DEHYDRATASE DAD"/>
    <property type="match status" value="1"/>
</dbReference>
<dbReference type="InterPro" id="IPR020558">
    <property type="entry name" value="DiOHA_6PGluconate_deHydtase_CS"/>
</dbReference>
<proteinExistence type="inferred from homology"/>
<dbReference type="AlphaFoldDB" id="A0A345UNX0"/>
<dbReference type="Proteomes" id="UP000254808">
    <property type="component" value="Chromosome"/>
</dbReference>
<organism evidence="4 5">
    <name type="scientific">Cyclonatronum proteinivorum</name>
    <dbReference type="NCBI Taxonomy" id="1457365"/>
    <lineage>
        <taxon>Bacteria</taxon>
        <taxon>Pseudomonadati</taxon>
        <taxon>Balneolota</taxon>
        <taxon>Balneolia</taxon>
        <taxon>Balneolales</taxon>
        <taxon>Cyclonatronaceae</taxon>
        <taxon>Cyclonatronum</taxon>
    </lineage>
</organism>
<sequence length="196" mass="21904">MNRYSRRLTQDRSQAGSQAMLHATGLSRTDFDKAQVGIASMGWEGNPCNMHLNELAKTVKQGVTNAGLIGYIFHTIGVSDGISMGTEGMKYSLQSREVIADSIETVMGAQWYDGLVALPGCDKNMPGSVMAMLRRNHPPRKTWRAKARHCICLRSLRRASSGKARCRSVRRSADACLSRSRCLRRDVYRQHHVLCY</sequence>
<dbReference type="GO" id="GO:0009082">
    <property type="term" value="P:branched-chain amino acid biosynthetic process"/>
    <property type="evidence" value="ECO:0007669"/>
    <property type="project" value="TreeGrafter"/>
</dbReference>
<evidence type="ECO:0000256" key="1">
    <source>
        <dbReference type="ARBA" id="ARBA00006486"/>
    </source>
</evidence>
<dbReference type="GO" id="GO:0004160">
    <property type="term" value="F:dihydroxy-acid dehydratase activity"/>
    <property type="evidence" value="ECO:0007669"/>
    <property type="project" value="TreeGrafter"/>
</dbReference>
<dbReference type="SUPFAM" id="SSF143975">
    <property type="entry name" value="IlvD/EDD N-terminal domain-like"/>
    <property type="match status" value="1"/>
</dbReference>
<name>A0A345UNX0_9BACT</name>